<protein>
    <submittedName>
        <fullName evidence="1">Uncharacterized protein</fullName>
    </submittedName>
</protein>
<keyword evidence="2" id="KW-1185">Reference proteome</keyword>
<reference evidence="1" key="1">
    <citation type="submission" date="2023-03" db="EMBL/GenBank/DDBJ databases">
        <title>Chromosome-level genomes of two armyworms, Mythimna separata and Mythimna loreyi, provide insights into the biosynthesis and reception of sex pheromones.</title>
        <authorList>
            <person name="Zhao H."/>
        </authorList>
    </citation>
    <scope>NUCLEOTIDE SEQUENCE</scope>
    <source>
        <strain evidence="1">BeijingLab</strain>
        <tissue evidence="1">Pupa</tissue>
    </source>
</reference>
<accession>A0AAD7Z4E5</accession>
<gene>
    <name evidence="1" type="ORF">PYW07_000362</name>
</gene>
<organism evidence="1 2">
    <name type="scientific">Mythimna separata</name>
    <name type="common">Oriental armyworm</name>
    <name type="synonym">Pseudaletia separata</name>
    <dbReference type="NCBI Taxonomy" id="271217"/>
    <lineage>
        <taxon>Eukaryota</taxon>
        <taxon>Metazoa</taxon>
        <taxon>Ecdysozoa</taxon>
        <taxon>Arthropoda</taxon>
        <taxon>Hexapoda</taxon>
        <taxon>Insecta</taxon>
        <taxon>Pterygota</taxon>
        <taxon>Neoptera</taxon>
        <taxon>Endopterygota</taxon>
        <taxon>Lepidoptera</taxon>
        <taxon>Glossata</taxon>
        <taxon>Ditrysia</taxon>
        <taxon>Noctuoidea</taxon>
        <taxon>Noctuidae</taxon>
        <taxon>Noctuinae</taxon>
        <taxon>Hadenini</taxon>
        <taxon>Mythimna</taxon>
    </lineage>
</organism>
<sequence length="101" mass="11164">MMDNCKNYPSPHNAPGFKMLQQLKNHFRALPPHIDAKGQITIGTVILARVDLESSHTTTILFIKAHTGSSNSSVSGIFVLATDRGIEFAVKIVARTPWHRL</sequence>
<comment type="caution">
    <text evidence="1">The sequence shown here is derived from an EMBL/GenBank/DDBJ whole genome shotgun (WGS) entry which is preliminary data.</text>
</comment>
<dbReference type="Proteomes" id="UP001231518">
    <property type="component" value="Chromosome 1"/>
</dbReference>
<proteinExistence type="predicted"/>
<dbReference type="AlphaFoldDB" id="A0AAD7Z4E5"/>
<dbReference type="EMBL" id="JARGEI010000001">
    <property type="protein sequence ID" value="KAJ8737091.1"/>
    <property type="molecule type" value="Genomic_DNA"/>
</dbReference>
<evidence type="ECO:0000313" key="2">
    <source>
        <dbReference type="Proteomes" id="UP001231518"/>
    </source>
</evidence>
<evidence type="ECO:0000313" key="1">
    <source>
        <dbReference type="EMBL" id="KAJ8737091.1"/>
    </source>
</evidence>
<name>A0AAD7Z4E5_MYTSE</name>